<evidence type="ECO:0000313" key="2">
    <source>
        <dbReference type="Proteomes" id="UP000046122"/>
    </source>
</evidence>
<accession>A0A090FXQ3</accession>
<proteinExistence type="predicted"/>
<dbReference type="Proteomes" id="UP000046122">
    <property type="component" value="Unassembled WGS sequence"/>
</dbReference>
<organism evidence="1 2">
    <name type="scientific">Mesorhizobium plurifarium</name>
    <dbReference type="NCBI Taxonomy" id="69974"/>
    <lineage>
        <taxon>Bacteria</taxon>
        <taxon>Pseudomonadati</taxon>
        <taxon>Pseudomonadota</taxon>
        <taxon>Alphaproteobacteria</taxon>
        <taxon>Hyphomicrobiales</taxon>
        <taxon>Phyllobacteriaceae</taxon>
        <taxon>Mesorhizobium</taxon>
    </lineage>
</organism>
<evidence type="ECO:0000313" key="1">
    <source>
        <dbReference type="EMBL" id="CDX52114.1"/>
    </source>
</evidence>
<sequence>MTFDMTGCWAATSCRRLEVLFPVSLLQGVGYVLAKQLPGGDGDVETDACPLLIDHRDHRAAVGVFERVKNVVNEEISLVGHRAGLIFHGLPPSKISGSWLSQQSCSRLSSDSCRSLNM</sequence>
<dbReference type="EMBL" id="CCNE01000006">
    <property type="protein sequence ID" value="CDX52114.1"/>
    <property type="molecule type" value="Genomic_DNA"/>
</dbReference>
<name>A0A090FXQ3_MESPL</name>
<reference evidence="1 2" key="1">
    <citation type="submission" date="2014-08" db="EMBL/GenBank/DDBJ databases">
        <authorList>
            <person name="Moulin Lionel"/>
        </authorList>
    </citation>
    <scope>NUCLEOTIDE SEQUENCE [LARGE SCALE GENOMIC DNA]</scope>
</reference>
<protein>
    <submittedName>
        <fullName evidence="1">Uncharacterized protein</fullName>
    </submittedName>
</protein>
<gene>
    <name evidence="1" type="ORF">MPL3365_140227</name>
</gene>
<dbReference type="AlphaFoldDB" id="A0A090FXQ3"/>